<reference evidence="1" key="1">
    <citation type="journal article" date="2021" name="Proc. Natl. Acad. Sci. U.S.A.">
        <title>A Catalog of Tens of Thousands of Viruses from Human Metagenomes Reveals Hidden Associations with Chronic Diseases.</title>
        <authorList>
            <person name="Tisza M.J."/>
            <person name="Buck C.B."/>
        </authorList>
    </citation>
    <scope>NUCLEOTIDE SEQUENCE</scope>
    <source>
        <strain evidence="1">CtPNe1</strain>
    </source>
</reference>
<proteinExistence type="predicted"/>
<dbReference type="EMBL" id="BK029947">
    <property type="protein sequence ID" value="DAD56903.1"/>
    <property type="molecule type" value="Genomic_DNA"/>
</dbReference>
<organism evidence="1">
    <name type="scientific">Bacteriophage sp</name>
    <dbReference type="NCBI Taxonomy" id="38018"/>
    <lineage>
        <taxon>Viruses</taxon>
    </lineage>
</organism>
<accession>A0A8D9PGQ0</accession>
<protein>
    <submittedName>
        <fullName evidence="1">Uncharacterized protein</fullName>
    </submittedName>
</protein>
<sequence>MKLYFVFNCHNCSYHFAVIISSCILRPYLIPTVCVAVICHWEPNSLNHNCVNQSNHPFQGIKKGMHHF</sequence>
<name>A0A8D9PGQ0_9VIRU</name>
<evidence type="ECO:0000313" key="1">
    <source>
        <dbReference type="EMBL" id="DAD56903.1"/>
    </source>
</evidence>